<dbReference type="InterPro" id="IPR002130">
    <property type="entry name" value="Cyclophilin-type_PPIase_dom"/>
</dbReference>
<dbReference type="Gene3D" id="2.40.100.10">
    <property type="entry name" value="Cyclophilin-like"/>
    <property type="match status" value="1"/>
</dbReference>
<evidence type="ECO:0000256" key="4">
    <source>
        <dbReference type="ARBA" id="ARBA00023235"/>
    </source>
</evidence>
<dbReference type="SUPFAM" id="SSF49299">
    <property type="entry name" value="PKD domain"/>
    <property type="match status" value="1"/>
</dbReference>
<feature type="signal peptide" evidence="5">
    <location>
        <begin position="1"/>
        <end position="17"/>
    </location>
</feature>
<dbReference type="SMART" id="SM00089">
    <property type="entry name" value="PKD"/>
    <property type="match status" value="1"/>
</dbReference>
<dbReference type="OrthoDB" id="9807797at2"/>
<dbReference type="Proteomes" id="UP000226437">
    <property type="component" value="Unassembled WGS sequence"/>
</dbReference>
<comment type="similarity">
    <text evidence="1">Belongs to the cyclophilin-type PPIase family.</text>
</comment>
<dbReference type="InterPro" id="IPR044666">
    <property type="entry name" value="Cyclophilin_A-like"/>
</dbReference>
<dbReference type="AlphaFoldDB" id="A0A2G0CCY2"/>
<dbReference type="RefSeq" id="WP_099107086.1">
    <property type="nucleotide sequence ID" value="NZ_JAATJF010000003.1"/>
</dbReference>
<evidence type="ECO:0000259" key="7">
    <source>
        <dbReference type="PROSITE" id="PS50093"/>
    </source>
</evidence>
<feature type="domain" description="PKD" evidence="7">
    <location>
        <begin position="18"/>
        <end position="96"/>
    </location>
</feature>
<dbReference type="CDD" id="cd00317">
    <property type="entry name" value="cyclophilin"/>
    <property type="match status" value="1"/>
</dbReference>
<evidence type="ECO:0000256" key="3">
    <source>
        <dbReference type="ARBA" id="ARBA00023110"/>
    </source>
</evidence>
<keyword evidence="5" id="KW-0732">Signal</keyword>
<organism evidence="8 9">
    <name type="scientific">Neolewinella marina</name>
    <dbReference type="NCBI Taxonomy" id="438751"/>
    <lineage>
        <taxon>Bacteria</taxon>
        <taxon>Pseudomonadati</taxon>
        <taxon>Bacteroidota</taxon>
        <taxon>Saprospiria</taxon>
        <taxon>Saprospirales</taxon>
        <taxon>Lewinellaceae</taxon>
        <taxon>Neolewinella</taxon>
    </lineage>
</organism>
<comment type="caution">
    <text evidence="8">The sequence shown here is derived from an EMBL/GenBank/DDBJ whole genome shotgun (WGS) entry which is preliminary data.</text>
</comment>
<dbReference type="EMBL" id="PDLO01000006">
    <property type="protein sequence ID" value="PHK97812.1"/>
    <property type="molecule type" value="Genomic_DNA"/>
</dbReference>
<dbReference type="EC" id="5.2.1.8" evidence="2"/>
<name>A0A2G0CCY2_9BACT</name>
<dbReference type="PROSITE" id="PS50093">
    <property type="entry name" value="PKD"/>
    <property type="match status" value="1"/>
</dbReference>
<feature type="domain" description="PPIase cyclophilin-type" evidence="6">
    <location>
        <begin position="106"/>
        <end position="285"/>
    </location>
</feature>
<dbReference type="SUPFAM" id="SSF50891">
    <property type="entry name" value="Cyclophilin-like"/>
    <property type="match status" value="1"/>
</dbReference>
<dbReference type="InterPro" id="IPR022409">
    <property type="entry name" value="PKD/Chitinase_dom"/>
</dbReference>
<dbReference type="Pfam" id="PF00160">
    <property type="entry name" value="Pro_isomerase"/>
    <property type="match status" value="1"/>
</dbReference>
<dbReference type="GO" id="GO:0006457">
    <property type="term" value="P:protein folding"/>
    <property type="evidence" value="ECO:0007669"/>
    <property type="project" value="InterPro"/>
</dbReference>
<protein>
    <recommendedName>
        <fullName evidence="2">peptidylprolyl isomerase</fullName>
        <ecNumber evidence="2">5.2.1.8</ecNumber>
    </recommendedName>
</protein>
<evidence type="ECO:0000259" key="6">
    <source>
        <dbReference type="PROSITE" id="PS50072"/>
    </source>
</evidence>
<dbReference type="InterPro" id="IPR020892">
    <property type="entry name" value="Cyclophilin-type_PPIase_CS"/>
</dbReference>
<feature type="chain" id="PRO_5013881279" description="peptidylprolyl isomerase" evidence="5">
    <location>
        <begin position="18"/>
        <end position="291"/>
    </location>
</feature>
<dbReference type="InterPro" id="IPR029000">
    <property type="entry name" value="Cyclophilin-like_dom_sf"/>
</dbReference>
<dbReference type="InterPro" id="IPR013783">
    <property type="entry name" value="Ig-like_fold"/>
</dbReference>
<dbReference type="CDD" id="cd00146">
    <property type="entry name" value="PKD"/>
    <property type="match status" value="1"/>
</dbReference>
<dbReference type="InterPro" id="IPR035986">
    <property type="entry name" value="PKD_dom_sf"/>
</dbReference>
<dbReference type="InterPro" id="IPR000601">
    <property type="entry name" value="PKD_dom"/>
</dbReference>
<dbReference type="Pfam" id="PF18911">
    <property type="entry name" value="PKD_4"/>
    <property type="match status" value="1"/>
</dbReference>
<proteinExistence type="inferred from homology"/>
<dbReference type="GO" id="GO:0003755">
    <property type="term" value="F:peptidyl-prolyl cis-trans isomerase activity"/>
    <property type="evidence" value="ECO:0007669"/>
    <property type="project" value="UniProtKB-KW"/>
</dbReference>
<dbReference type="Gene3D" id="2.60.40.10">
    <property type="entry name" value="Immunoglobulins"/>
    <property type="match status" value="1"/>
</dbReference>
<evidence type="ECO:0000313" key="9">
    <source>
        <dbReference type="Proteomes" id="UP000226437"/>
    </source>
</evidence>
<evidence type="ECO:0000256" key="2">
    <source>
        <dbReference type="ARBA" id="ARBA00013194"/>
    </source>
</evidence>
<evidence type="ECO:0000256" key="1">
    <source>
        <dbReference type="ARBA" id="ARBA00007365"/>
    </source>
</evidence>
<dbReference type="PROSITE" id="PS00170">
    <property type="entry name" value="CSA_PPIASE_1"/>
    <property type="match status" value="1"/>
</dbReference>
<keyword evidence="3" id="KW-0697">Rotamase</keyword>
<evidence type="ECO:0000313" key="8">
    <source>
        <dbReference type="EMBL" id="PHK97812.1"/>
    </source>
</evidence>
<evidence type="ECO:0000256" key="5">
    <source>
        <dbReference type="SAM" id="SignalP"/>
    </source>
</evidence>
<accession>A0A2G0CCY2</accession>
<keyword evidence="9" id="KW-1185">Reference proteome</keyword>
<dbReference type="PANTHER" id="PTHR45625">
    <property type="entry name" value="PEPTIDYL-PROLYL CIS-TRANS ISOMERASE-RELATED"/>
    <property type="match status" value="1"/>
</dbReference>
<gene>
    <name evidence="8" type="ORF">CGL56_13430</name>
</gene>
<dbReference type="PANTHER" id="PTHR45625:SF4">
    <property type="entry name" value="PEPTIDYLPROLYL ISOMERASE DOMAIN AND WD REPEAT-CONTAINING PROTEIN 1"/>
    <property type="match status" value="1"/>
</dbReference>
<sequence>MRLLLVLLSLVCFSYCARPVAGFSAGPTTVVAADTVRFSNDSERAVRYHWDFGNGTTSTAAEPTVRYFRSGDYQVVLTATNEKGKSRSTTQTINVTPPKECLIRIETPLGNMLARLSDQTPQHQDNFVKLVEEDFYDGLLFHRVIEGFMIQGGDPTSKNAGPNDRLGTGGPGYQVPAEFDPSLAHVKGAIAAARTNNPEKKSSGSQFYIVHGRPVTEAELNRQEGQTGVRYPSDVRERYLEVGGVPFLDQNYTVFGQVIEGLDVIDKIAATATGAGDRPIEDVSMKITLVR</sequence>
<dbReference type="PROSITE" id="PS50072">
    <property type="entry name" value="CSA_PPIASE_2"/>
    <property type="match status" value="1"/>
</dbReference>
<reference evidence="8 9" key="1">
    <citation type="submission" date="2017-10" db="EMBL/GenBank/DDBJ databases">
        <title>The draft genome sequence of Lewinella marina KCTC 32374.</title>
        <authorList>
            <person name="Wang K."/>
        </authorList>
    </citation>
    <scope>NUCLEOTIDE SEQUENCE [LARGE SCALE GENOMIC DNA]</scope>
    <source>
        <strain evidence="8 9">MKG-38</strain>
    </source>
</reference>
<keyword evidence="4" id="KW-0413">Isomerase</keyword>